<evidence type="ECO:0000313" key="3">
    <source>
        <dbReference type="Proteomes" id="UP000244338"/>
    </source>
</evidence>
<dbReference type="InterPro" id="IPR050471">
    <property type="entry name" value="AB_hydrolase"/>
</dbReference>
<gene>
    <name evidence="2" type="ORF">BSOLF_1450</name>
</gene>
<dbReference type="SUPFAM" id="SSF53474">
    <property type="entry name" value="alpha/beta-Hydrolases"/>
    <property type="match status" value="1"/>
</dbReference>
<dbReference type="AlphaFoldDB" id="A0A2R6XZF4"/>
<accession>A0A2R6XZF4</accession>
<feature type="domain" description="AB hydrolase-1" evidence="1">
    <location>
        <begin position="15"/>
        <end position="152"/>
    </location>
</feature>
<evidence type="ECO:0000313" key="2">
    <source>
        <dbReference type="EMBL" id="PTQ55799.1"/>
    </source>
</evidence>
<dbReference type="GO" id="GO:0016787">
    <property type="term" value="F:hydrolase activity"/>
    <property type="evidence" value="ECO:0007669"/>
    <property type="project" value="UniProtKB-KW"/>
</dbReference>
<dbReference type="InterPro" id="IPR029058">
    <property type="entry name" value="AB_hydrolase_fold"/>
</dbReference>
<proteinExistence type="predicted"/>
<protein>
    <submittedName>
        <fullName evidence="2">Beta-ketoadipate enol-lactone hydrolase</fullName>
    </submittedName>
</protein>
<name>A0A2R6XZF4_9BACL</name>
<dbReference type="EMBL" id="PEBX01000071">
    <property type="protein sequence ID" value="PTQ55799.1"/>
    <property type="molecule type" value="Genomic_DNA"/>
</dbReference>
<sequence length="207" mass="22861">MLFTKTVDKVQNVTFLPALPLDARMFLPQIEAFYGEANLLALTYPGFGRSPLREGLKLEDYAALVLESWNQLGIAQSDIVGVSMGAQLALWIAYHHPERVRRLVLSSTHALPSVPEEKAMFTEIAQAARAQGSAALVDQLLGMLLSSETRQNTPEVTALVRRLILDAQGEGMASAFLALAERSDPKIKIVPIRLDILVRYKYTKITV</sequence>
<dbReference type="PRINTS" id="PR00111">
    <property type="entry name" value="ABHYDROLASE"/>
</dbReference>
<organism evidence="2 3">
    <name type="scientific">Candidatus Carbonibacillus altaicus</name>
    <dbReference type="NCBI Taxonomy" id="2163959"/>
    <lineage>
        <taxon>Bacteria</taxon>
        <taxon>Bacillati</taxon>
        <taxon>Bacillota</taxon>
        <taxon>Bacilli</taxon>
        <taxon>Bacillales</taxon>
        <taxon>Candidatus Carbonibacillus</taxon>
    </lineage>
</organism>
<dbReference type="InterPro" id="IPR000073">
    <property type="entry name" value="AB_hydrolase_1"/>
</dbReference>
<comment type="caution">
    <text evidence="2">The sequence shown here is derived from an EMBL/GenBank/DDBJ whole genome shotgun (WGS) entry which is preliminary data.</text>
</comment>
<reference evidence="3" key="1">
    <citation type="journal article" date="2018" name="Sci. Rep.">
        <title>Lignite coal burning seam in the remote Altai Mountains harbors a hydrogen-driven thermophilic microbial community.</title>
        <authorList>
            <person name="Kadnikov V.V."/>
            <person name="Mardanov A.V."/>
            <person name="Ivasenko D.A."/>
            <person name="Antsiferov D.V."/>
            <person name="Beletsky A.V."/>
            <person name="Karnachuk O.V."/>
            <person name="Ravin N.V."/>
        </authorList>
    </citation>
    <scope>NUCLEOTIDE SEQUENCE [LARGE SCALE GENOMIC DNA]</scope>
</reference>
<dbReference type="Gene3D" id="3.40.50.1820">
    <property type="entry name" value="alpha/beta hydrolase"/>
    <property type="match status" value="1"/>
</dbReference>
<dbReference type="Pfam" id="PF00561">
    <property type="entry name" value="Abhydrolase_1"/>
    <property type="match status" value="1"/>
</dbReference>
<keyword evidence="2" id="KW-0378">Hydrolase</keyword>
<evidence type="ECO:0000259" key="1">
    <source>
        <dbReference type="Pfam" id="PF00561"/>
    </source>
</evidence>
<dbReference type="Proteomes" id="UP000244338">
    <property type="component" value="Unassembled WGS sequence"/>
</dbReference>
<dbReference type="PANTHER" id="PTHR43433">
    <property type="entry name" value="HYDROLASE, ALPHA/BETA FOLD FAMILY PROTEIN"/>
    <property type="match status" value="1"/>
</dbReference>
<dbReference type="PANTHER" id="PTHR43433:SF5">
    <property type="entry name" value="AB HYDROLASE-1 DOMAIN-CONTAINING PROTEIN"/>
    <property type="match status" value="1"/>
</dbReference>